<feature type="region of interest" description="Disordered" evidence="1">
    <location>
        <begin position="1"/>
        <end position="40"/>
    </location>
</feature>
<evidence type="ECO:0000313" key="3">
    <source>
        <dbReference type="Proteomes" id="UP001054945"/>
    </source>
</evidence>
<protein>
    <submittedName>
        <fullName evidence="2">Uncharacterized protein</fullName>
    </submittedName>
</protein>
<proteinExistence type="predicted"/>
<dbReference type="EMBL" id="BPLR01007724">
    <property type="protein sequence ID" value="GIY19180.1"/>
    <property type="molecule type" value="Genomic_DNA"/>
</dbReference>
<reference evidence="2 3" key="1">
    <citation type="submission" date="2021-06" db="EMBL/GenBank/DDBJ databases">
        <title>Caerostris extrusa draft genome.</title>
        <authorList>
            <person name="Kono N."/>
            <person name="Arakawa K."/>
        </authorList>
    </citation>
    <scope>NUCLEOTIDE SEQUENCE [LARGE SCALE GENOMIC DNA]</scope>
</reference>
<evidence type="ECO:0000256" key="1">
    <source>
        <dbReference type="SAM" id="MobiDB-lite"/>
    </source>
</evidence>
<evidence type="ECO:0000313" key="2">
    <source>
        <dbReference type="EMBL" id="GIY19180.1"/>
    </source>
</evidence>
<organism evidence="2 3">
    <name type="scientific">Caerostris extrusa</name>
    <name type="common">Bark spider</name>
    <name type="synonym">Caerostris bankana</name>
    <dbReference type="NCBI Taxonomy" id="172846"/>
    <lineage>
        <taxon>Eukaryota</taxon>
        <taxon>Metazoa</taxon>
        <taxon>Ecdysozoa</taxon>
        <taxon>Arthropoda</taxon>
        <taxon>Chelicerata</taxon>
        <taxon>Arachnida</taxon>
        <taxon>Araneae</taxon>
        <taxon>Araneomorphae</taxon>
        <taxon>Entelegynae</taxon>
        <taxon>Araneoidea</taxon>
        <taxon>Araneidae</taxon>
        <taxon>Caerostris</taxon>
    </lineage>
</organism>
<name>A0AAV4RCH8_CAEEX</name>
<dbReference type="AlphaFoldDB" id="A0AAV4RCH8"/>
<keyword evidence="3" id="KW-1185">Reference proteome</keyword>
<accession>A0AAV4RCH8</accession>
<sequence length="112" mass="12605">MVEMKLEENNRGVQRGGIDNDGFVPPREANMPPQRNGPKRDIIDSLCTNFNQDLLISKTFYFFFFLGLRVPLPPAGCLLQADGHERHTERIPNRSEAFRGVPGSSILGQHGR</sequence>
<gene>
    <name evidence="2" type="ORF">CEXT_486351</name>
</gene>
<feature type="region of interest" description="Disordered" evidence="1">
    <location>
        <begin position="89"/>
        <end position="112"/>
    </location>
</feature>
<feature type="compositionally biased region" description="Basic and acidic residues" evidence="1">
    <location>
        <begin position="1"/>
        <end position="10"/>
    </location>
</feature>
<dbReference type="Proteomes" id="UP001054945">
    <property type="component" value="Unassembled WGS sequence"/>
</dbReference>
<comment type="caution">
    <text evidence="2">The sequence shown here is derived from an EMBL/GenBank/DDBJ whole genome shotgun (WGS) entry which is preliminary data.</text>
</comment>